<dbReference type="EMBL" id="PVTF01000006">
    <property type="protein sequence ID" value="PRY40570.1"/>
    <property type="molecule type" value="Genomic_DNA"/>
</dbReference>
<dbReference type="Proteomes" id="UP000239494">
    <property type="component" value="Unassembled WGS sequence"/>
</dbReference>
<keyword evidence="7" id="KW-0081">Bacteriolytic enzyme</keyword>
<dbReference type="GO" id="GO:0016052">
    <property type="term" value="P:carbohydrate catabolic process"/>
    <property type="evidence" value="ECO:0007669"/>
    <property type="project" value="TreeGrafter"/>
</dbReference>
<dbReference type="InterPro" id="IPR017853">
    <property type="entry name" value="GH"/>
</dbReference>
<evidence type="ECO:0000256" key="8">
    <source>
        <dbReference type="ARBA" id="ARBA00022801"/>
    </source>
</evidence>
<keyword evidence="9" id="KW-1015">Disulfide bond</keyword>
<dbReference type="RefSeq" id="WP_170155960.1">
    <property type="nucleotide sequence ID" value="NZ_PVTF01000006.1"/>
</dbReference>
<feature type="signal peptide" evidence="13">
    <location>
        <begin position="1"/>
        <end position="33"/>
    </location>
</feature>
<feature type="chain" id="PRO_5015541462" description="Lysozyme" evidence="13">
    <location>
        <begin position="34"/>
        <end position="279"/>
    </location>
</feature>
<comment type="catalytic activity">
    <reaction evidence="1 12">
        <text>Hydrolysis of (1-&gt;4)-beta-linkages between N-acetylmuramic acid and N-acetyl-D-glucosamine residues in a peptidoglycan and between N-acetyl-D-glucosamine residues in chitodextrins.</text>
        <dbReference type="EC" id="3.2.1.17"/>
    </reaction>
</comment>
<dbReference type="PANTHER" id="PTHR34135:SF2">
    <property type="entry name" value="LYSOZYME"/>
    <property type="match status" value="1"/>
</dbReference>
<keyword evidence="15" id="KW-1185">Reference proteome</keyword>
<dbReference type="GO" id="GO:0042742">
    <property type="term" value="P:defense response to bacterium"/>
    <property type="evidence" value="ECO:0007669"/>
    <property type="project" value="UniProtKB-KW"/>
</dbReference>
<dbReference type="GO" id="GO:0003796">
    <property type="term" value="F:lysozyme activity"/>
    <property type="evidence" value="ECO:0007669"/>
    <property type="project" value="UniProtKB-EC"/>
</dbReference>
<dbReference type="InterPro" id="IPR002053">
    <property type="entry name" value="Glyco_hydro_25"/>
</dbReference>
<name>A0A2T0T4H2_9PSEU</name>
<evidence type="ECO:0000256" key="2">
    <source>
        <dbReference type="ARBA" id="ARBA00004613"/>
    </source>
</evidence>
<evidence type="ECO:0000256" key="1">
    <source>
        <dbReference type="ARBA" id="ARBA00000632"/>
    </source>
</evidence>
<comment type="caution">
    <text evidence="14">The sequence shown here is derived from an EMBL/GenBank/DDBJ whole genome shotgun (WGS) entry which is preliminary data.</text>
</comment>
<evidence type="ECO:0000256" key="4">
    <source>
        <dbReference type="ARBA" id="ARBA00012732"/>
    </source>
</evidence>
<dbReference type="PANTHER" id="PTHR34135">
    <property type="entry name" value="LYSOZYME"/>
    <property type="match status" value="1"/>
</dbReference>
<keyword evidence="8 12" id="KW-0378">Hydrolase</keyword>
<keyword evidence="10 12" id="KW-0326">Glycosidase</keyword>
<organism evidence="14 15">
    <name type="scientific">Umezawaea tangerina</name>
    <dbReference type="NCBI Taxonomy" id="84725"/>
    <lineage>
        <taxon>Bacteria</taxon>
        <taxon>Bacillati</taxon>
        <taxon>Actinomycetota</taxon>
        <taxon>Actinomycetes</taxon>
        <taxon>Pseudonocardiales</taxon>
        <taxon>Pseudonocardiaceae</taxon>
        <taxon>Umezawaea</taxon>
    </lineage>
</organism>
<dbReference type="InterPro" id="IPR018077">
    <property type="entry name" value="Glyco_hydro_fam25_subgr"/>
</dbReference>
<dbReference type="GO" id="GO:0016998">
    <property type="term" value="P:cell wall macromolecule catabolic process"/>
    <property type="evidence" value="ECO:0007669"/>
    <property type="project" value="InterPro"/>
</dbReference>
<dbReference type="Pfam" id="PF01183">
    <property type="entry name" value="Glyco_hydro_25"/>
    <property type="match status" value="1"/>
</dbReference>
<dbReference type="FunFam" id="3.20.20.80:FF:000060">
    <property type="entry name" value="Lysozyme M1"/>
    <property type="match status" value="1"/>
</dbReference>
<evidence type="ECO:0000256" key="6">
    <source>
        <dbReference type="ARBA" id="ARBA00022529"/>
    </source>
</evidence>
<proteinExistence type="inferred from homology"/>
<gene>
    <name evidence="14" type="ORF">CLV43_106311</name>
</gene>
<keyword evidence="5" id="KW-0964">Secreted</keyword>
<evidence type="ECO:0000256" key="3">
    <source>
        <dbReference type="ARBA" id="ARBA00010646"/>
    </source>
</evidence>
<dbReference type="GO" id="GO:0009253">
    <property type="term" value="P:peptidoglycan catabolic process"/>
    <property type="evidence" value="ECO:0007669"/>
    <property type="project" value="InterPro"/>
</dbReference>
<evidence type="ECO:0000256" key="5">
    <source>
        <dbReference type="ARBA" id="ARBA00022525"/>
    </source>
</evidence>
<dbReference type="EC" id="3.2.1.17" evidence="4 12"/>
<dbReference type="InterPro" id="IPR008270">
    <property type="entry name" value="Glyco_hydro_25_AS"/>
</dbReference>
<comment type="function">
    <text evidence="11">This enzyme has both lysozyme (acetylmuramidase) and diacetylmuramidase activities.</text>
</comment>
<comment type="subcellular location">
    <subcellularLocation>
        <location evidence="2">Secreted</location>
    </subcellularLocation>
</comment>
<evidence type="ECO:0000256" key="9">
    <source>
        <dbReference type="ARBA" id="ARBA00023157"/>
    </source>
</evidence>
<evidence type="ECO:0000313" key="15">
    <source>
        <dbReference type="Proteomes" id="UP000239494"/>
    </source>
</evidence>
<keyword evidence="13" id="KW-0732">Signal</keyword>
<evidence type="ECO:0000256" key="10">
    <source>
        <dbReference type="ARBA" id="ARBA00023295"/>
    </source>
</evidence>
<keyword evidence="6" id="KW-0929">Antimicrobial</keyword>
<dbReference type="PROSITE" id="PS00953">
    <property type="entry name" value="GLYCOSYL_HYDROL_F25_1"/>
    <property type="match status" value="1"/>
</dbReference>
<comment type="similarity">
    <text evidence="3 12">Belongs to the glycosyl hydrolase 25 family.</text>
</comment>
<dbReference type="CDD" id="cd06412">
    <property type="entry name" value="GH25_CH-type"/>
    <property type="match status" value="1"/>
</dbReference>
<evidence type="ECO:0000313" key="14">
    <source>
        <dbReference type="EMBL" id="PRY40570.1"/>
    </source>
</evidence>
<dbReference type="GO" id="GO:0005576">
    <property type="term" value="C:extracellular region"/>
    <property type="evidence" value="ECO:0007669"/>
    <property type="project" value="UniProtKB-SubCell"/>
</dbReference>
<dbReference type="SUPFAM" id="SSF51445">
    <property type="entry name" value="(Trans)glycosidases"/>
    <property type="match status" value="1"/>
</dbReference>
<evidence type="ECO:0000256" key="7">
    <source>
        <dbReference type="ARBA" id="ARBA00022638"/>
    </source>
</evidence>
<dbReference type="Gene3D" id="3.20.20.80">
    <property type="entry name" value="Glycosidases"/>
    <property type="match status" value="1"/>
</dbReference>
<reference evidence="14 15" key="1">
    <citation type="submission" date="2018-03" db="EMBL/GenBank/DDBJ databases">
        <title>Genomic Encyclopedia of Archaeal and Bacterial Type Strains, Phase II (KMG-II): from individual species to whole genera.</title>
        <authorList>
            <person name="Goeker M."/>
        </authorList>
    </citation>
    <scope>NUCLEOTIDE SEQUENCE [LARGE SCALE GENOMIC DNA]</scope>
    <source>
        <strain evidence="14 15">DSM 44720</strain>
    </source>
</reference>
<accession>A0A2T0T4H2</accession>
<dbReference type="AlphaFoldDB" id="A0A2T0T4H2"/>
<evidence type="ECO:0000256" key="13">
    <source>
        <dbReference type="SAM" id="SignalP"/>
    </source>
</evidence>
<dbReference type="GO" id="GO:0031640">
    <property type="term" value="P:killing of cells of another organism"/>
    <property type="evidence" value="ECO:0007669"/>
    <property type="project" value="UniProtKB-KW"/>
</dbReference>
<evidence type="ECO:0000256" key="12">
    <source>
        <dbReference type="RuleBase" id="RU361176"/>
    </source>
</evidence>
<dbReference type="PROSITE" id="PS51904">
    <property type="entry name" value="GLYCOSYL_HYDROL_F25_2"/>
    <property type="match status" value="1"/>
</dbReference>
<evidence type="ECO:0000256" key="11">
    <source>
        <dbReference type="ARBA" id="ARBA00055588"/>
    </source>
</evidence>
<sequence length="279" mass="30270">MSTRTRATRWAFRVTAVTVTVALLATTRAPADADIPLPKGSADHFAGSQIARYEGVDATPRSPRAMTADAVEGIDVSSHQGEVDWTAHWNDGKRFAYVKASEGTGYLNPGFGAQYRGAAAVGMLRGAYHFALPDRSDGATQAAYFVDNGGGWSSDGRTLPGVLDIEYNPYGDVCYGMAGEAMVAWIRGFSDAYTARTGRPPVIYTSTHWWAQCTGNLGDFSATNPLWVARYSESVGELPHPWPVHTIWQHTSTPLDQNTFNGTYERLLALSGGDVRARR</sequence>
<protein>
    <recommendedName>
        <fullName evidence="4 12">Lysozyme</fullName>
        <ecNumber evidence="4 12">3.2.1.17</ecNumber>
    </recommendedName>
</protein>
<dbReference type="SMART" id="SM00641">
    <property type="entry name" value="Glyco_25"/>
    <property type="match status" value="1"/>
</dbReference>